<protein>
    <submittedName>
        <fullName evidence="2">Uncharacterized protein</fullName>
    </submittedName>
</protein>
<name>A0AC34QU07_9BILA</name>
<evidence type="ECO:0000313" key="1">
    <source>
        <dbReference type="Proteomes" id="UP000887576"/>
    </source>
</evidence>
<accession>A0AC34QU07</accession>
<proteinExistence type="predicted"/>
<evidence type="ECO:0000313" key="2">
    <source>
        <dbReference type="WBParaSite" id="JU765_v2.g19442.t1"/>
    </source>
</evidence>
<sequence>MGVQKCLNAHQKEIRAIIDECINEAEQAQGEEAKCKILAESVSKLKYIGVTVCHMSDEYWAKLLSVAYKGFNYFFDTHCHPN</sequence>
<dbReference type="WBParaSite" id="JU765_v2.g19442.t1">
    <property type="protein sequence ID" value="JU765_v2.g19442.t1"/>
    <property type="gene ID" value="JU765_v2.g19442"/>
</dbReference>
<dbReference type="Proteomes" id="UP000887576">
    <property type="component" value="Unplaced"/>
</dbReference>
<reference evidence="2" key="1">
    <citation type="submission" date="2022-11" db="UniProtKB">
        <authorList>
            <consortium name="WormBaseParasite"/>
        </authorList>
    </citation>
    <scope>IDENTIFICATION</scope>
</reference>
<organism evidence="1 2">
    <name type="scientific">Panagrolaimus sp. JU765</name>
    <dbReference type="NCBI Taxonomy" id="591449"/>
    <lineage>
        <taxon>Eukaryota</taxon>
        <taxon>Metazoa</taxon>
        <taxon>Ecdysozoa</taxon>
        <taxon>Nematoda</taxon>
        <taxon>Chromadorea</taxon>
        <taxon>Rhabditida</taxon>
        <taxon>Tylenchina</taxon>
        <taxon>Panagrolaimomorpha</taxon>
        <taxon>Panagrolaimoidea</taxon>
        <taxon>Panagrolaimidae</taxon>
        <taxon>Panagrolaimus</taxon>
    </lineage>
</organism>